<sequence length="178" mass="20159">MDHHENKDPESIKPYTETTPSYRRLSFTARGSQMGKQQRTRSVRLTKHEGDKTYEEGEACVTREADAGCKHQHLRQQRRSSVALSLLNTVSPMVSRVMNPPVIDATSAPVGQNHVEHVCFICSINADDANNRKELRSVRLNVGAVEFIKGNWSRFISLLQRSDPTGLLIVKLLYRQKS</sequence>
<feature type="region of interest" description="Disordered" evidence="1">
    <location>
        <begin position="1"/>
        <end position="42"/>
    </location>
</feature>
<gene>
    <name evidence="2" type="ORF">F2P81_011204</name>
</gene>
<accession>A0A6A4T0X6</accession>
<dbReference type="Proteomes" id="UP000438429">
    <property type="component" value="Unassembled WGS sequence"/>
</dbReference>
<evidence type="ECO:0000256" key="1">
    <source>
        <dbReference type="SAM" id="MobiDB-lite"/>
    </source>
</evidence>
<proteinExistence type="predicted"/>
<evidence type="ECO:0000313" key="3">
    <source>
        <dbReference type="Proteomes" id="UP000438429"/>
    </source>
</evidence>
<dbReference type="EMBL" id="VEVO01000010">
    <property type="protein sequence ID" value="KAF0035892.1"/>
    <property type="molecule type" value="Genomic_DNA"/>
</dbReference>
<evidence type="ECO:0000313" key="2">
    <source>
        <dbReference type="EMBL" id="KAF0035892.1"/>
    </source>
</evidence>
<feature type="compositionally biased region" description="Basic and acidic residues" evidence="1">
    <location>
        <begin position="1"/>
        <end position="11"/>
    </location>
</feature>
<reference evidence="2 3" key="1">
    <citation type="submission" date="2019-06" db="EMBL/GenBank/DDBJ databases">
        <title>Draft genomes of female and male turbot (Scophthalmus maximus).</title>
        <authorList>
            <person name="Xu H."/>
            <person name="Xu X.-W."/>
            <person name="Shao C."/>
            <person name="Chen S."/>
        </authorList>
    </citation>
    <scope>NUCLEOTIDE SEQUENCE [LARGE SCALE GENOMIC DNA]</scope>
    <source>
        <strain evidence="2">Ysfricsl-2016a</strain>
        <tissue evidence="2">Blood</tissue>
    </source>
</reference>
<organism evidence="2 3">
    <name type="scientific">Scophthalmus maximus</name>
    <name type="common">Turbot</name>
    <name type="synonym">Psetta maxima</name>
    <dbReference type="NCBI Taxonomy" id="52904"/>
    <lineage>
        <taxon>Eukaryota</taxon>
        <taxon>Metazoa</taxon>
        <taxon>Chordata</taxon>
        <taxon>Craniata</taxon>
        <taxon>Vertebrata</taxon>
        <taxon>Euteleostomi</taxon>
        <taxon>Actinopterygii</taxon>
        <taxon>Neopterygii</taxon>
        <taxon>Teleostei</taxon>
        <taxon>Neoteleostei</taxon>
        <taxon>Acanthomorphata</taxon>
        <taxon>Carangaria</taxon>
        <taxon>Pleuronectiformes</taxon>
        <taxon>Pleuronectoidei</taxon>
        <taxon>Scophthalmidae</taxon>
        <taxon>Scophthalmus</taxon>
    </lineage>
</organism>
<protein>
    <submittedName>
        <fullName evidence="2">Uncharacterized protein</fullName>
    </submittedName>
</protein>
<dbReference type="AlphaFoldDB" id="A0A6A4T0X6"/>
<name>A0A6A4T0X6_SCOMX</name>
<comment type="caution">
    <text evidence="2">The sequence shown here is derived from an EMBL/GenBank/DDBJ whole genome shotgun (WGS) entry which is preliminary data.</text>
</comment>